<evidence type="ECO:0000313" key="8">
    <source>
        <dbReference type="EMBL" id="WQF78887.1"/>
    </source>
</evidence>
<dbReference type="KEGG" id="cdet:87940404"/>
<keyword evidence="6" id="KW-0408">Iron</keyword>
<dbReference type="GO" id="GO:0016705">
    <property type="term" value="F:oxidoreductase activity, acting on paired donors, with incorporation or reduction of molecular oxygen"/>
    <property type="evidence" value="ECO:0007669"/>
    <property type="project" value="InterPro"/>
</dbReference>
<dbReference type="RefSeq" id="XP_062776111.1">
    <property type="nucleotide sequence ID" value="XM_062920060.1"/>
</dbReference>
<keyword evidence="5" id="KW-0560">Oxidoreductase</keyword>
<evidence type="ECO:0000256" key="4">
    <source>
        <dbReference type="ARBA" id="ARBA00022723"/>
    </source>
</evidence>
<sequence>MLVAQEPVRRKLRAEHNEVLGNDLTGASATLIESPCLLNFLLYTSSVIKEPLRLHRAPMPLRDGQSHQEVVDRETTGDRYTTDGFILWDELRSQSRSEAFQARANEFVPERWATKDEGDPLHPKKHSWRIFGLGNRNCTGPELAMIEMKLMLVFLARETEIDWV</sequence>
<organism evidence="8 9">
    <name type="scientific">Colletotrichum destructivum</name>
    <dbReference type="NCBI Taxonomy" id="34406"/>
    <lineage>
        <taxon>Eukaryota</taxon>
        <taxon>Fungi</taxon>
        <taxon>Dikarya</taxon>
        <taxon>Ascomycota</taxon>
        <taxon>Pezizomycotina</taxon>
        <taxon>Sordariomycetes</taxon>
        <taxon>Hypocreomycetidae</taxon>
        <taxon>Glomerellales</taxon>
        <taxon>Glomerellaceae</taxon>
        <taxon>Colletotrichum</taxon>
        <taxon>Colletotrichum destructivum species complex</taxon>
    </lineage>
</organism>
<dbReference type="InterPro" id="IPR050121">
    <property type="entry name" value="Cytochrome_P450_monoxygenase"/>
</dbReference>
<dbReference type="InterPro" id="IPR001128">
    <property type="entry name" value="Cyt_P450"/>
</dbReference>
<evidence type="ECO:0000256" key="3">
    <source>
        <dbReference type="ARBA" id="ARBA00022617"/>
    </source>
</evidence>
<dbReference type="Pfam" id="PF00067">
    <property type="entry name" value="p450"/>
    <property type="match status" value="1"/>
</dbReference>
<dbReference type="EMBL" id="CP137306">
    <property type="protein sequence ID" value="WQF78887.1"/>
    <property type="molecule type" value="Genomic_DNA"/>
</dbReference>
<dbReference type="GO" id="GO:0005506">
    <property type="term" value="F:iron ion binding"/>
    <property type="evidence" value="ECO:0007669"/>
    <property type="project" value="InterPro"/>
</dbReference>
<gene>
    <name evidence="8" type="ORF">CDEST_03901</name>
</gene>
<proteinExistence type="predicted"/>
<evidence type="ECO:0000256" key="1">
    <source>
        <dbReference type="ARBA" id="ARBA00001971"/>
    </source>
</evidence>
<evidence type="ECO:0000256" key="6">
    <source>
        <dbReference type="ARBA" id="ARBA00023004"/>
    </source>
</evidence>
<dbReference type="AlphaFoldDB" id="A0AAX4I6W0"/>
<keyword evidence="3" id="KW-0349">Heme</keyword>
<comment type="pathway">
    <text evidence="2">Secondary metabolite biosynthesis.</text>
</comment>
<keyword evidence="7" id="KW-0503">Monooxygenase</keyword>
<dbReference type="PANTHER" id="PTHR24305:SF107">
    <property type="entry name" value="P450, PUTATIVE (EUROFUNG)-RELATED"/>
    <property type="match status" value="1"/>
</dbReference>
<dbReference type="GO" id="GO:0004497">
    <property type="term" value="F:monooxygenase activity"/>
    <property type="evidence" value="ECO:0007669"/>
    <property type="project" value="UniProtKB-KW"/>
</dbReference>
<evidence type="ECO:0000313" key="9">
    <source>
        <dbReference type="Proteomes" id="UP001322277"/>
    </source>
</evidence>
<dbReference type="InterPro" id="IPR036396">
    <property type="entry name" value="Cyt_P450_sf"/>
</dbReference>
<dbReference type="PANTHER" id="PTHR24305">
    <property type="entry name" value="CYTOCHROME P450"/>
    <property type="match status" value="1"/>
</dbReference>
<name>A0AAX4I6W0_9PEZI</name>
<dbReference type="Proteomes" id="UP001322277">
    <property type="component" value="Chromosome 2"/>
</dbReference>
<evidence type="ECO:0000256" key="2">
    <source>
        <dbReference type="ARBA" id="ARBA00005179"/>
    </source>
</evidence>
<accession>A0AAX4I6W0</accession>
<comment type="cofactor">
    <cofactor evidence="1">
        <name>heme</name>
        <dbReference type="ChEBI" id="CHEBI:30413"/>
    </cofactor>
</comment>
<dbReference type="SUPFAM" id="SSF48264">
    <property type="entry name" value="Cytochrome P450"/>
    <property type="match status" value="1"/>
</dbReference>
<dbReference type="Gene3D" id="1.10.630.10">
    <property type="entry name" value="Cytochrome P450"/>
    <property type="match status" value="1"/>
</dbReference>
<protein>
    <submittedName>
        <fullName evidence="8">Cytochrome P450</fullName>
    </submittedName>
</protein>
<reference evidence="9" key="1">
    <citation type="journal article" date="2023" name="bioRxiv">
        <title>Complete genome of the Medicago anthracnose fungus, Colletotrichum destructivum, reveals a mini-chromosome-like region within a core chromosome.</title>
        <authorList>
            <person name="Lapalu N."/>
            <person name="Simon A."/>
            <person name="Lu A."/>
            <person name="Plaumann P.-L."/>
            <person name="Amselem J."/>
            <person name="Pigne S."/>
            <person name="Auger A."/>
            <person name="Koch C."/>
            <person name="Dallery J.-F."/>
            <person name="O'Connell R.J."/>
        </authorList>
    </citation>
    <scope>NUCLEOTIDE SEQUENCE [LARGE SCALE GENOMIC DNA]</scope>
    <source>
        <strain evidence="9">CBS 520.97</strain>
    </source>
</reference>
<dbReference type="GO" id="GO:0020037">
    <property type="term" value="F:heme binding"/>
    <property type="evidence" value="ECO:0007669"/>
    <property type="project" value="InterPro"/>
</dbReference>
<keyword evidence="4" id="KW-0479">Metal-binding</keyword>
<evidence type="ECO:0000256" key="7">
    <source>
        <dbReference type="ARBA" id="ARBA00023033"/>
    </source>
</evidence>
<dbReference type="GeneID" id="87940404"/>
<evidence type="ECO:0000256" key="5">
    <source>
        <dbReference type="ARBA" id="ARBA00023002"/>
    </source>
</evidence>
<keyword evidence="9" id="KW-1185">Reference proteome</keyword>